<sequence>CQTELPELEHGDLSGGNTEPPSRGVPTHPIDHQEAALADTPCLVLPVTNSAETSSEEAIFTWHTDPFLQAHVEKILELVQIGEDVTESQRDEVKALISEFADCFALSLSEVNLIPGAVHKLNVPENATFRTKIPQRSFNPDQKAFMAAKVQEMLKGGIIRPIHLGEVRCVAPSVLAQKVH</sequence>
<protein>
    <submittedName>
        <fullName evidence="2">Uncharacterized protein</fullName>
    </submittedName>
</protein>
<feature type="region of interest" description="Disordered" evidence="1">
    <location>
        <begin position="1"/>
        <end position="29"/>
    </location>
</feature>
<feature type="non-terminal residue" evidence="2">
    <location>
        <position position="1"/>
    </location>
</feature>
<reference evidence="3" key="2">
    <citation type="submission" date="2015-01" db="EMBL/GenBank/DDBJ databases">
        <title>Evolutionary Origins and Diversification of the Mycorrhizal Mutualists.</title>
        <authorList>
            <consortium name="DOE Joint Genome Institute"/>
            <consortium name="Mycorrhizal Genomics Consortium"/>
            <person name="Kohler A."/>
            <person name="Kuo A."/>
            <person name="Nagy L.G."/>
            <person name="Floudas D."/>
            <person name="Copeland A."/>
            <person name="Barry K.W."/>
            <person name="Cichocki N."/>
            <person name="Veneault-Fourrey C."/>
            <person name="LaButti K."/>
            <person name="Lindquist E.A."/>
            <person name="Lipzen A."/>
            <person name="Lundell T."/>
            <person name="Morin E."/>
            <person name="Murat C."/>
            <person name="Riley R."/>
            <person name="Ohm R."/>
            <person name="Sun H."/>
            <person name="Tunlid A."/>
            <person name="Henrissat B."/>
            <person name="Grigoriev I.V."/>
            <person name="Hibbett D.S."/>
            <person name="Martin F."/>
        </authorList>
    </citation>
    <scope>NUCLEOTIDE SEQUENCE [LARGE SCALE GENOMIC DNA]</scope>
    <source>
        <strain evidence="3">LaAM-08-1</strain>
    </source>
</reference>
<evidence type="ECO:0000313" key="2">
    <source>
        <dbReference type="EMBL" id="KIJ95894.1"/>
    </source>
</evidence>
<dbReference type="Proteomes" id="UP000054477">
    <property type="component" value="Unassembled WGS sequence"/>
</dbReference>
<dbReference type="AlphaFoldDB" id="A0A0C9WK63"/>
<feature type="non-terminal residue" evidence="2">
    <location>
        <position position="180"/>
    </location>
</feature>
<reference evidence="2 3" key="1">
    <citation type="submission" date="2014-04" db="EMBL/GenBank/DDBJ databases">
        <authorList>
            <consortium name="DOE Joint Genome Institute"/>
            <person name="Kuo A."/>
            <person name="Kohler A."/>
            <person name="Nagy L.G."/>
            <person name="Floudas D."/>
            <person name="Copeland A."/>
            <person name="Barry K.W."/>
            <person name="Cichocki N."/>
            <person name="Veneault-Fourrey C."/>
            <person name="LaButti K."/>
            <person name="Lindquist E.A."/>
            <person name="Lipzen A."/>
            <person name="Lundell T."/>
            <person name="Morin E."/>
            <person name="Murat C."/>
            <person name="Sun H."/>
            <person name="Tunlid A."/>
            <person name="Henrissat B."/>
            <person name="Grigoriev I.V."/>
            <person name="Hibbett D.S."/>
            <person name="Martin F."/>
            <person name="Nordberg H.P."/>
            <person name="Cantor M.N."/>
            <person name="Hua S.X."/>
        </authorList>
    </citation>
    <scope>NUCLEOTIDE SEQUENCE [LARGE SCALE GENOMIC DNA]</scope>
    <source>
        <strain evidence="2 3">LaAM-08-1</strain>
    </source>
</reference>
<accession>A0A0C9WK63</accession>
<name>A0A0C9WK63_9AGAR</name>
<gene>
    <name evidence="2" type="ORF">K443DRAFT_30426</name>
</gene>
<evidence type="ECO:0000256" key="1">
    <source>
        <dbReference type="SAM" id="MobiDB-lite"/>
    </source>
</evidence>
<dbReference type="HOGENOM" id="CLU_119163_0_1_1"/>
<evidence type="ECO:0000313" key="3">
    <source>
        <dbReference type="Proteomes" id="UP000054477"/>
    </source>
</evidence>
<dbReference type="OrthoDB" id="2678560at2759"/>
<proteinExistence type="predicted"/>
<organism evidence="2 3">
    <name type="scientific">Laccaria amethystina LaAM-08-1</name>
    <dbReference type="NCBI Taxonomy" id="1095629"/>
    <lineage>
        <taxon>Eukaryota</taxon>
        <taxon>Fungi</taxon>
        <taxon>Dikarya</taxon>
        <taxon>Basidiomycota</taxon>
        <taxon>Agaricomycotina</taxon>
        <taxon>Agaricomycetes</taxon>
        <taxon>Agaricomycetidae</taxon>
        <taxon>Agaricales</taxon>
        <taxon>Agaricineae</taxon>
        <taxon>Hydnangiaceae</taxon>
        <taxon>Laccaria</taxon>
    </lineage>
</organism>
<dbReference type="EMBL" id="KN838739">
    <property type="protein sequence ID" value="KIJ95894.1"/>
    <property type="molecule type" value="Genomic_DNA"/>
</dbReference>
<keyword evidence="3" id="KW-1185">Reference proteome</keyword>